<keyword evidence="2 4" id="KW-0694">RNA-binding</keyword>
<organism evidence="7 8">
    <name type="scientific">Geotoga petraea</name>
    <dbReference type="NCBI Taxonomy" id="28234"/>
    <lineage>
        <taxon>Bacteria</taxon>
        <taxon>Thermotogati</taxon>
        <taxon>Thermotogota</taxon>
        <taxon>Thermotogae</taxon>
        <taxon>Petrotogales</taxon>
        <taxon>Petrotogaceae</taxon>
        <taxon>Geotoga</taxon>
    </lineage>
</organism>
<feature type="domain" description="RNA-binding S4" evidence="6">
    <location>
        <begin position="2"/>
        <end position="61"/>
    </location>
</feature>
<dbReference type="InterPro" id="IPR002942">
    <property type="entry name" value="S4_RNA-bd"/>
</dbReference>
<dbReference type="InterPro" id="IPR036986">
    <property type="entry name" value="S4_RNA-bd_sf"/>
</dbReference>
<comment type="similarity">
    <text evidence="1 5">Belongs to the pseudouridine synthase RsuA family.</text>
</comment>
<dbReference type="InterPro" id="IPR020094">
    <property type="entry name" value="TruA/RsuA/RluB/E/F_N"/>
</dbReference>
<dbReference type="AlphaFoldDB" id="A0A4Z0W6F9"/>
<sequence length="229" mass="26551">MMRLDKFLSNAKIGTRSQVKKLINKGKVKVNGSIIKKTSYKITKKDEVFYNDERIIPYHNIYIMLNKPKNYVSATDDKFHSIATDLIDHPYKNDLSIAGRLDIDTTGLILLSNDGDFIHKVISPENKIFKKYIVEYKGNITEDKINKLIEGIDLGDFITKPSKVKKLSDNFLQIEICEGKFHQIKRMIDYIDLELVNLHRKSIGDLSLDVDIGEWRLLDNQDIEKIFMK</sequence>
<accession>A0A4Z0W6F9</accession>
<dbReference type="Gene3D" id="3.10.290.10">
    <property type="entry name" value="RNA-binding S4 domain"/>
    <property type="match status" value="1"/>
</dbReference>
<dbReference type="SUPFAM" id="SSF55120">
    <property type="entry name" value="Pseudouridine synthase"/>
    <property type="match status" value="1"/>
</dbReference>
<dbReference type="Gene3D" id="3.30.70.1560">
    <property type="entry name" value="Alpha-L RNA-binding motif"/>
    <property type="match status" value="1"/>
</dbReference>
<dbReference type="SUPFAM" id="SSF55174">
    <property type="entry name" value="Alpha-L RNA-binding motif"/>
    <property type="match status" value="1"/>
</dbReference>
<evidence type="ECO:0000313" key="7">
    <source>
        <dbReference type="EMBL" id="TGG89022.1"/>
    </source>
</evidence>
<dbReference type="PANTHER" id="PTHR47683">
    <property type="entry name" value="PSEUDOURIDINE SYNTHASE FAMILY PROTEIN-RELATED"/>
    <property type="match status" value="1"/>
</dbReference>
<dbReference type="CDD" id="cd00165">
    <property type="entry name" value="S4"/>
    <property type="match status" value="1"/>
</dbReference>
<evidence type="ECO:0000256" key="5">
    <source>
        <dbReference type="RuleBase" id="RU003887"/>
    </source>
</evidence>
<reference evidence="7 8" key="1">
    <citation type="submission" date="2019-04" db="EMBL/GenBank/DDBJ databases">
        <title>Draft genome sequence data and analysis of a Fermenting Bacterium, Geotoga petraea strain HO-Geo1, isolated from heavy-oil petroleum reservoir in Russia.</title>
        <authorList>
            <person name="Grouzdev D.S."/>
            <person name="Semenova E.M."/>
            <person name="Sokolova D.S."/>
            <person name="Tourova T.P."/>
            <person name="Poltaraus A.B."/>
            <person name="Nazina T.N."/>
        </authorList>
    </citation>
    <scope>NUCLEOTIDE SEQUENCE [LARGE SCALE GENOMIC DNA]</scope>
    <source>
        <strain evidence="7 8">HO-Geo1</strain>
    </source>
</reference>
<evidence type="ECO:0000259" key="6">
    <source>
        <dbReference type="SMART" id="SM00363"/>
    </source>
</evidence>
<dbReference type="PANTHER" id="PTHR47683:SF4">
    <property type="entry name" value="PSEUDOURIDINE SYNTHASE"/>
    <property type="match status" value="1"/>
</dbReference>
<proteinExistence type="inferred from homology"/>
<evidence type="ECO:0000256" key="3">
    <source>
        <dbReference type="ARBA" id="ARBA00023235"/>
    </source>
</evidence>
<comment type="caution">
    <text evidence="7">The sequence shown here is derived from an EMBL/GenBank/DDBJ whole genome shotgun (WGS) entry which is preliminary data.</text>
</comment>
<dbReference type="InterPro" id="IPR018496">
    <property type="entry name" value="PsdUridine_synth_RsuA/RluB_CS"/>
</dbReference>
<evidence type="ECO:0000313" key="8">
    <source>
        <dbReference type="Proteomes" id="UP000297288"/>
    </source>
</evidence>
<evidence type="ECO:0000256" key="2">
    <source>
        <dbReference type="ARBA" id="ARBA00022884"/>
    </source>
</evidence>
<dbReference type="OrthoDB" id="9807213at2"/>
<dbReference type="EMBL" id="SRME01000001">
    <property type="protein sequence ID" value="TGG89022.1"/>
    <property type="molecule type" value="Genomic_DNA"/>
</dbReference>
<dbReference type="PROSITE" id="PS01149">
    <property type="entry name" value="PSI_RSU"/>
    <property type="match status" value="1"/>
</dbReference>
<dbReference type="InterPro" id="IPR006145">
    <property type="entry name" value="PsdUridine_synth_RsuA/RluA"/>
</dbReference>
<evidence type="ECO:0000256" key="1">
    <source>
        <dbReference type="ARBA" id="ARBA00008348"/>
    </source>
</evidence>
<dbReference type="EC" id="5.4.99.-" evidence="5"/>
<dbReference type="Proteomes" id="UP000297288">
    <property type="component" value="Unassembled WGS sequence"/>
</dbReference>
<dbReference type="NCBIfam" id="TIGR00093">
    <property type="entry name" value="pseudouridine synthase"/>
    <property type="match status" value="1"/>
</dbReference>
<dbReference type="InterPro" id="IPR042092">
    <property type="entry name" value="PsdUridine_s_RsuA/RluB/E/F_cat"/>
</dbReference>
<evidence type="ECO:0000256" key="4">
    <source>
        <dbReference type="PROSITE-ProRule" id="PRU00182"/>
    </source>
</evidence>
<protein>
    <recommendedName>
        <fullName evidence="5">Pseudouridine synthase</fullName>
        <ecNumber evidence="5">5.4.99.-</ecNumber>
    </recommendedName>
</protein>
<dbReference type="InterPro" id="IPR020103">
    <property type="entry name" value="PsdUridine_synth_cat_dom_sf"/>
</dbReference>
<dbReference type="Gene3D" id="3.30.70.580">
    <property type="entry name" value="Pseudouridine synthase I, catalytic domain, N-terminal subdomain"/>
    <property type="match status" value="1"/>
</dbReference>
<dbReference type="GO" id="GO:0003723">
    <property type="term" value="F:RNA binding"/>
    <property type="evidence" value="ECO:0007669"/>
    <property type="project" value="UniProtKB-KW"/>
</dbReference>
<dbReference type="InterPro" id="IPR050343">
    <property type="entry name" value="RsuA_PseudoU_synthase"/>
</dbReference>
<dbReference type="GO" id="GO:0120159">
    <property type="term" value="F:rRNA pseudouridine synthase activity"/>
    <property type="evidence" value="ECO:0007669"/>
    <property type="project" value="UniProtKB-ARBA"/>
</dbReference>
<name>A0A4Z0W6F9_9BACT</name>
<dbReference type="SMART" id="SM00363">
    <property type="entry name" value="S4"/>
    <property type="match status" value="1"/>
</dbReference>
<gene>
    <name evidence="7" type="ORF">E4650_02170</name>
</gene>
<dbReference type="InterPro" id="IPR000748">
    <property type="entry name" value="PsdUridine_synth_RsuA/RluB/E/F"/>
</dbReference>
<dbReference type="GO" id="GO:0000455">
    <property type="term" value="P:enzyme-directed rRNA pseudouridine synthesis"/>
    <property type="evidence" value="ECO:0007669"/>
    <property type="project" value="UniProtKB-ARBA"/>
</dbReference>
<dbReference type="PROSITE" id="PS50889">
    <property type="entry name" value="S4"/>
    <property type="match status" value="1"/>
</dbReference>
<dbReference type="Pfam" id="PF01479">
    <property type="entry name" value="S4"/>
    <property type="match status" value="1"/>
</dbReference>
<keyword evidence="3 5" id="KW-0413">Isomerase</keyword>
<dbReference type="Pfam" id="PF00849">
    <property type="entry name" value="PseudoU_synth_2"/>
    <property type="match status" value="1"/>
</dbReference>